<feature type="compositionally biased region" description="Polar residues" evidence="1">
    <location>
        <begin position="395"/>
        <end position="426"/>
    </location>
</feature>
<dbReference type="SUPFAM" id="SSF48425">
    <property type="entry name" value="Sec7 domain"/>
    <property type="match status" value="1"/>
</dbReference>
<feature type="compositionally biased region" description="Basic and acidic residues" evidence="1">
    <location>
        <begin position="16"/>
        <end position="27"/>
    </location>
</feature>
<dbReference type="RefSeq" id="XP_066833050.1">
    <property type="nucleotide sequence ID" value="XM_066976520.1"/>
</dbReference>
<evidence type="ECO:0000313" key="4">
    <source>
        <dbReference type="Proteomes" id="UP001497383"/>
    </source>
</evidence>
<feature type="compositionally biased region" description="Polar residues" evidence="1">
    <location>
        <begin position="1"/>
        <end position="14"/>
    </location>
</feature>
<dbReference type="GeneID" id="92211308"/>
<feature type="region of interest" description="Disordered" evidence="1">
    <location>
        <begin position="943"/>
        <end position="992"/>
    </location>
</feature>
<feature type="region of interest" description="Disordered" evidence="1">
    <location>
        <begin position="1"/>
        <end position="66"/>
    </location>
</feature>
<dbReference type="InterPro" id="IPR000904">
    <property type="entry name" value="Sec7_dom"/>
</dbReference>
<proteinExistence type="predicted"/>
<evidence type="ECO:0000259" key="2">
    <source>
        <dbReference type="PROSITE" id="PS50190"/>
    </source>
</evidence>
<reference evidence="3 4" key="1">
    <citation type="submission" date="2024-03" db="EMBL/GenBank/DDBJ databases">
        <authorList>
            <person name="Brejova B."/>
        </authorList>
    </citation>
    <scope>NUCLEOTIDE SEQUENCE [LARGE SCALE GENOMIC DNA]</scope>
    <source>
        <strain evidence="3 4">CBS 14171</strain>
    </source>
</reference>
<dbReference type="PROSITE" id="PS50190">
    <property type="entry name" value="SEC7"/>
    <property type="match status" value="1"/>
</dbReference>
<sequence>MSLSRGPSQPSIRRSGSREEEKDNEKEAQEEEGVVPEKQKTVMEEEDSRQQEPMAGTKTEAEVETGVETGVETEAKAAPATPVASSTPIIDPTDAFAESTTNEAEQQEHISSKENASLQLAVALFQDKYALVTPAEITQFLAAGDDDAKQIRTYYMDLFEWSPNLLTSTRQLCAKLYMKAESQELDRILSSFTKSYLKQHPQNPFHTRNFEQIYIIIYSLILLNTALHNLELTKKSRISQNDFIRNTLTTFISQDNSSSKLTIKQRNEIEQELSLIYEDLLRERLYLKGTEENRHANCQVDESEETVTHLSNNSSEPKELELSRSSTSSSIWSSDSNLIKSSIAKRNTTATSQVTYLTASTQPMRPPQRVGMARALIGQQLQLQQQQHHHHQQESSKVYNTRSNRHSLSSQISTPSLRNRSSLDQLKSVVQKSSRASMISRRTCNELDDTISVFSFDTAKFEAGLGAEDSQCQEMEDFNVENYQDEYDLTLELNGSPYLKEGLLKLRVLNESQEEQATTTTITTSSTAAAAGPGHALTTNSRFRLFFSSSRGQQKASVGGTSINMLNHKFVEHFVVVSKGELSLYSFDPKVIKKHKKEHDYQGDVGDGNWLRNAANLGTYNLCSTFAQLDKSTNDKVYWSLTFPKISKKQPKKFIFEAGTKEIAMEFVNTCNFWASKITAIPASEESVSSLEYGWTNLDHLIKHRETFRKSKNIHKWEPMVKGVYLSNYVAKNDDTHHGMMNQFVKTSNYYTHLKKLYNEFVKLRQKFLDNLPRNYYGGSNYNRVLANYDAKMETYKFQLQVYRDYIIILGFALQLRFDLHEMKKKKQFFDQSLEDESLPNTSLESEEDDELTRMVKFEIQKLFFKMKDISNVIPTYEASESIKCLAQLSHSDHHKLVKSPKTFTLSNFRDTESPIAQLLATSNSNPGNPTGAAMMESTIVEEDECGNEDENPRRNKEEEGKKCKSEGQVDEEERGKVEERRSVSPGVASITKKHSLKPDLAVDTVDEVRAVIV</sequence>
<feature type="region of interest" description="Disordered" evidence="1">
    <location>
        <begin position="381"/>
        <end position="426"/>
    </location>
</feature>
<dbReference type="Pfam" id="PF01369">
    <property type="entry name" value="Sec7"/>
    <property type="match status" value="1"/>
</dbReference>
<dbReference type="EMBL" id="OZ022412">
    <property type="protein sequence ID" value="CAK9442369.1"/>
    <property type="molecule type" value="Genomic_DNA"/>
</dbReference>
<dbReference type="InterPro" id="IPR023394">
    <property type="entry name" value="Sec7_C_sf"/>
</dbReference>
<keyword evidence="4" id="KW-1185">Reference proteome</keyword>
<feature type="region of interest" description="Disordered" evidence="1">
    <location>
        <begin position="299"/>
        <end position="333"/>
    </location>
</feature>
<accession>A0ABP0ZUS1</accession>
<dbReference type="SMART" id="SM00222">
    <property type="entry name" value="Sec7"/>
    <property type="match status" value="1"/>
</dbReference>
<evidence type="ECO:0000313" key="3">
    <source>
        <dbReference type="EMBL" id="CAK9442369.1"/>
    </source>
</evidence>
<dbReference type="InterPro" id="IPR035999">
    <property type="entry name" value="Sec7_dom_sf"/>
</dbReference>
<dbReference type="PANTHER" id="PTHR10663:SF405">
    <property type="entry name" value="ARF GUANINE NUCLEOTIDE EXCHANGE FACTOR SYT1"/>
    <property type="match status" value="1"/>
</dbReference>
<gene>
    <name evidence="3" type="ORF">LODBEIA_P61120</name>
</gene>
<feature type="compositionally biased region" description="Low complexity" evidence="1">
    <location>
        <begin position="323"/>
        <end position="333"/>
    </location>
</feature>
<dbReference type="PANTHER" id="PTHR10663">
    <property type="entry name" value="GUANYL-NUCLEOTIDE EXCHANGE FACTOR"/>
    <property type="match status" value="1"/>
</dbReference>
<feature type="compositionally biased region" description="Basic and acidic residues" evidence="1">
    <location>
        <begin position="951"/>
        <end position="983"/>
    </location>
</feature>
<organism evidence="3 4">
    <name type="scientific">Lodderomyces beijingensis</name>
    <dbReference type="NCBI Taxonomy" id="1775926"/>
    <lineage>
        <taxon>Eukaryota</taxon>
        <taxon>Fungi</taxon>
        <taxon>Dikarya</taxon>
        <taxon>Ascomycota</taxon>
        <taxon>Saccharomycotina</taxon>
        <taxon>Pichiomycetes</taxon>
        <taxon>Debaryomycetaceae</taxon>
        <taxon>Candida/Lodderomyces clade</taxon>
        <taxon>Lodderomyces</taxon>
    </lineage>
</organism>
<feature type="domain" description="SEC7" evidence="2">
    <location>
        <begin position="42"/>
        <end position="283"/>
    </location>
</feature>
<evidence type="ECO:0000256" key="1">
    <source>
        <dbReference type="SAM" id="MobiDB-lite"/>
    </source>
</evidence>
<name>A0ABP0ZUS1_9ASCO</name>
<dbReference type="Gene3D" id="1.10.1000.11">
    <property type="entry name" value="Arf Nucleotide-binding Site Opener,domain 2"/>
    <property type="match status" value="1"/>
</dbReference>
<protein>
    <recommendedName>
        <fullName evidence="2">SEC7 domain-containing protein</fullName>
    </recommendedName>
</protein>
<dbReference type="Proteomes" id="UP001497383">
    <property type="component" value="Chromosome 8"/>
</dbReference>